<evidence type="ECO:0000313" key="6">
    <source>
        <dbReference type="EMBL" id="KAG6516068.1"/>
    </source>
</evidence>
<keyword evidence="2 3" id="KW-0408">Iron</keyword>
<name>A0A8J5GWH0_ZINOF</name>
<dbReference type="GO" id="GO:0046872">
    <property type="term" value="F:metal ion binding"/>
    <property type="evidence" value="ECO:0007669"/>
    <property type="project" value="UniProtKB-KW"/>
</dbReference>
<keyword evidence="1 3" id="KW-0479">Metal-binding</keyword>
<dbReference type="InterPro" id="IPR050295">
    <property type="entry name" value="Plant_2OG-oxidoreductases"/>
</dbReference>
<dbReference type="Pfam" id="PF03171">
    <property type="entry name" value="2OG-FeII_Oxy"/>
    <property type="match status" value="1"/>
</dbReference>
<dbReference type="InterPro" id="IPR027443">
    <property type="entry name" value="IPNS-like_sf"/>
</dbReference>
<evidence type="ECO:0000259" key="5">
    <source>
        <dbReference type="PROSITE" id="PS51471"/>
    </source>
</evidence>
<dbReference type="PROSITE" id="PS51471">
    <property type="entry name" value="FE2OG_OXY"/>
    <property type="match status" value="1"/>
</dbReference>
<dbReference type="InterPro" id="IPR044861">
    <property type="entry name" value="IPNS-like_FE2OG_OXY"/>
</dbReference>
<accession>A0A8J5GWH0</accession>
<feature type="domain" description="Fe2OG dioxygenase" evidence="5">
    <location>
        <begin position="221"/>
        <end position="321"/>
    </location>
</feature>
<comment type="similarity">
    <text evidence="3">Belongs to the iron/ascorbate-dependent oxidoreductase family.</text>
</comment>
<dbReference type="AlphaFoldDB" id="A0A8J5GWH0"/>
<evidence type="ECO:0000256" key="1">
    <source>
        <dbReference type="ARBA" id="ARBA00022723"/>
    </source>
</evidence>
<keyword evidence="7" id="KW-1185">Reference proteome</keyword>
<proteinExistence type="inferred from homology"/>
<evidence type="ECO:0000313" key="7">
    <source>
        <dbReference type="Proteomes" id="UP000734854"/>
    </source>
</evidence>
<feature type="region of interest" description="Disordered" evidence="4">
    <location>
        <begin position="50"/>
        <end position="150"/>
    </location>
</feature>
<evidence type="ECO:0000256" key="2">
    <source>
        <dbReference type="ARBA" id="ARBA00023004"/>
    </source>
</evidence>
<evidence type="ECO:0000256" key="3">
    <source>
        <dbReference type="RuleBase" id="RU003682"/>
    </source>
</evidence>
<dbReference type="SUPFAM" id="SSF51197">
    <property type="entry name" value="Clavaminate synthase-like"/>
    <property type="match status" value="1"/>
</dbReference>
<dbReference type="Proteomes" id="UP000734854">
    <property type="component" value="Unassembled WGS sequence"/>
</dbReference>
<protein>
    <recommendedName>
        <fullName evidence="5">Fe2OG dioxygenase domain-containing protein</fullName>
    </recommendedName>
</protein>
<sequence>MEVERVQAIASLSAAANDIPAEFVRPEHEQPGFTTYRGPAPEIPVVDLAGEADRGRWRAGSRRRPGSGGSSRWSTTASRRKWCASCSGWGRPSSSCHRRRRRSTRASQGVRRATAPSCRRIWRGRRRGLTSSSTTSGRPPRSITPSGQRSLQNTGIHLALKIKKKPEKKMASTVLLPVHNRKANEEYRKYLGILVNKILIMLSKGLGLEDHVLMQSVGGQNLEYLLKINYYPPCPRPDLALGVVSHTDMSAITILVPNDVPGLQVFKDDQWFDVKHIPNAIIVHIGDQIEILSNGYYKSVLHRTTVNKEKARMSWPVFCSPPPEMEIGPLPQLVSDETPTKYKTKMYKDYAYCKLNKLPQ</sequence>
<dbReference type="EMBL" id="JACMSC010000007">
    <property type="protein sequence ID" value="KAG6516068.1"/>
    <property type="molecule type" value="Genomic_DNA"/>
</dbReference>
<dbReference type="InterPro" id="IPR005123">
    <property type="entry name" value="Oxoglu/Fe-dep_dioxygenase_dom"/>
</dbReference>
<dbReference type="Gene3D" id="2.60.120.330">
    <property type="entry name" value="B-lactam Antibiotic, Isopenicillin N Synthase, Chain"/>
    <property type="match status" value="1"/>
</dbReference>
<keyword evidence="3" id="KW-0560">Oxidoreductase</keyword>
<feature type="compositionally biased region" description="Low complexity" evidence="4">
    <location>
        <begin position="129"/>
        <end position="147"/>
    </location>
</feature>
<reference evidence="6 7" key="1">
    <citation type="submission" date="2020-08" db="EMBL/GenBank/DDBJ databases">
        <title>Plant Genome Project.</title>
        <authorList>
            <person name="Zhang R.-G."/>
        </authorList>
    </citation>
    <scope>NUCLEOTIDE SEQUENCE [LARGE SCALE GENOMIC DNA]</scope>
    <source>
        <tissue evidence="6">Rhizome</tissue>
    </source>
</reference>
<organism evidence="6 7">
    <name type="scientific">Zingiber officinale</name>
    <name type="common">Ginger</name>
    <name type="synonym">Amomum zingiber</name>
    <dbReference type="NCBI Taxonomy" id="94328"/>
    <lineage>
        <taxon>Eukaryota</taxon>
        <taxon>Viridiplantae</taxon>
        <taxon>Streptophyta</taxon>
        <taxon>Embryophyta</taxon>
        <taxon>Tracheophyta</taxon>
        <taxon>Spermatophyta</taxon>
        <taxon>Magnoliopsida</taxon>
        <taxon>Liliopsida</taxon>
        <taxon>Zingiberales</taxon>
        <taxon>Zingiberaceae</taxon>
        <taxon>Zingiber</taxon>
    </lineage>
</organism>
<comment type="caution">
    <text evidence="6">The sequence shown here is derived from an EMBL/GenBank/DDBJ whole genome shotgun (WGS) entry which is preliminary data.</text>
</comment>
<gene>
    <name evidence="6" type="ORF">ZIOFF_026516</name>
</gene>
<dbReference type="GO" id="GO:0016491">
    <property type="term" value="F:oxidoreductase activity"/>
    <property type="evidence" value="ECO:0007669"/>
    <property type="project" value="UniProtKB-KW"/>
</dbReference>
<evidence type="ECO:0000256" key="4">
    <source>
        <dbReference type="SAM" id="MobiDB-lite"/>
    </source>
</evidence>
<dbReference type="PANTHER" id="PTHR47991">
    <property type="entry name" value="OXOGLUTARATE/IRON-DEPENDENT DIOXYGENASE"/>
    <property type="match status" value="1"/>
</dbReference>